<sequence length="1039" mass="116560">MCRTNLGLLPSHEMNFVVTSRTAACIAMQKDKLPEKLYLSIKGTVTSLSDVLRVKNDGFSLIELDNCVLLLVKDYHKDWFSILQVNRVYVFKNIRLTQIEKGIIKPCPIFYVWCSSTLVETECENIPVTDLKGWLHGQGMKNGLIDEASRLEECQKRINADLQNYQGTITCCDKASVGFYRLDNKIGLNVGLSNFCKSKLKLNAKVSLYNVHLIEEASEVTLVCCAKTTIKLDQPDDGQSCNSTNIPDILEDVVLQYGLNYLEVEKLLAIYDCLLSKHKNCKKRKYLFCFFVCSRCKMKSENAAIMILKNSYYKKIHQRLKTTAFDCFIYHEYCPQSQFSLSRSLVPEVFSLENLSDEDSIFSSLPPSCYSSDRYFRFWTSGGPESKILIGSIQTSSGGNLVFSDGSHTFPLILLHSSLSNNTKSTQPEAHMCSKACSKPPSSGSHFLCPYITSSHLNKLICVQYFIVVSEDLLSFSTIESSNANNTLTYLAFCLCDAYLLNSCSLVNKSDKDEVCTCLPMLQNDVEDKFSNVITTQVYVTEKHALKLKTVLNTQSSFDVLGYEFSSLKDLFNAFCNFPNSISKQQNKINSEENHRCKHLEQATAVGATLNHGNNSKFGSSKCVTKPNLDKLKPIIITFAECSLYPLILPGHAYEFRVRREPGETNVFETNFDNNLLQKAATHSKVRLRVVAPSHMTIHKLSLQSSSQPFLHQEQLYSVSEVIAEGFPQSVVSFKAVIVCFDLSPSFSLGAYCKKIEVSEYSPLDPSAAVAFTSVYMDAAYSPCSLGLVPGAVVDFYRLQRKVSQKGNVYFRFVTLSSTTVISLQNKNVRKAAAVYLTFDSLTNVPKELLLNLWHEGPVNPQKLYEIECNICMFFRLTVKVVCSKCNSVLVEHKCKGCKDPQSCTAQAIAIILIDDGTSSASCKVSNPEHVRQLLTLTETQWDDLLEVAKKDGELMVTKVSGNTTSPIIWFLSNLTNSTMVLRCCRFVVRIYKKSPWAKILEAANISDLQLREERIGQNVLYTHSPPLLQVECLALQNC</sequence>
<reference evidence="10" key="1">
    <citation type="submission" date="2025-08" db="UniProtKB">
        <authorList>
            <consortium name="RefSeq"/>
        </authorList>
    </citation>
    <scope>IDENTIFICATION</scope>
</reference>
<dbReference type="RefSeq" id="XP_055870310.1">
    <property type="nucleotide sequence ID" value="XM_056014335.1"/>
</dbReference>
<evidence type="ECO:0000256" key="1">
    <source>
        <dbReference type="ARBA" id="ARBA00004123"/>
    </source>
</evidence>
<proteinExistence type="inferred from homology"/>
<evidence type="ECO:0000256" key="6">
    <source>
        <dbReference type="ARBA" id="ARBA00022895"/>
    </source>
</evidence>
<evidence type="ECO:0000256" key="5">
    <source>
        <dbReference type="ARBA" id="ARBA00022454"/>
    </source>
</evidence>
<comment type="similarity">
    <text evidence="3">Belongs to the CTC1 family.</text>
</comment>
<keyword evidence="8" id="KW-0539">Nucleus</keyword>
<evidence type="ECO:0000256" key="4">
    <source>
        <dbReference type="ARBA" id="ARBA00016175"/>
    </source>
</evidence>
<keyword evidence="7" id="KW-0238">DNA-binding</keyword>
<dbReference type="GeneID" id="106077712"/>
<keyword evidence="5" id="KW-0158">Chromosome</keyword>
<dbReference type="GO" id="GO:0045740">
    <property type="term" value="P:positive regulation of DNA replication"/>
    <property type="evidence" value="ECO:0007669"/>
    <property type="project" value="TreeGrafter"/>
</dbReference>
<evidence type="ECO:0000256" key="7">
    <source>
        <dbReference type="ARBA" id="ARBA00023125"/>
    </source>
</evidence>
<organism evidence="9 10">
    <name type="scientific">Biomphalaria glabrata</name>
    <name type="common">Bloodfluke planorb</name>
    <name type="synonym">Freshwater snail</name>
    <dbReference type="NCBI Taxonomy" id="6526"/>
    <lineage>
        <taxon>Eukaryota</taxon>
        <taxon>Metazoa</taxon>
        <taxon>Spiralia</taxon>
        <taxon>Lophotrochozoa</taxon>
        <taxon>Mollusca</taxon>
        <taxon>Gastropoda</taxon>
        <taxon>Heterobranchia</taxon>
        <taxon>Euthyneura</taxon>
        <taxon>Panpulmonata</taxon>
        <taxon>Hygrophila</taxon>
        <taxon>Lymnaeoidea</taxon>
        <taxon>Planorbidae</taxon>
        <taxon>Biomphalaria</taxon>
    </lineage>
</organism>
<evidence type="ECO:0000256" key="8">
    <source>
        <dbReference type="ARBA" id="ARBA00023242"/>
    </source>
</evidence>
<dbReference type="OrthoDB" id="6161998at2759"/>
<keyword evidence="9" id="KW-1185">Reference proteome</keyword>
<dbReference type="AlphaFoldDB" id="A0A9W2Z5X5"/>
<evidence type="ECO:0000256" key="3">
    <source>
        <dbReference type="ARBA" id="ARBA00006332"/>
    </source>
</evidence>
<comment type="subcellular location">
    <subcellularLocation>
        <location evidence="2">Chromosome</location>
        <location evidence="2">Telomere</location>
    </subcellularLocation>
    <subcellularLocation>
        <location evidence="1">Nucleus</location>
    </subcellularLocation>
</comment>
<dbReference type="Pfam" id="PF15489">
    <property type="entry name" value="CTC1"/>
    <property type="match status" value="2"/>
</dbReference>
<dbReference type="OMA" id="HTDYTPT"/>
<name>A0A9W2Z5X5_BIOGL</name>
<dbReference type="GO" id="GO:0010833">
    <property type="term" value="P:telomere maintenance via telomere lengthening"/>
    <property type="evidence" value="ECO:0007669"/>
    <property type="project" value="TreeGrafter"/>
</dbReference>
<evidence type="ECO:0000313" key="9">
    <source>
        <dbReference type="Proteomes" id="UP001165740"/>
    </source>
</evidence>
<evidence type="ECO:0000256" key="2">
    <source>
        <dbReference type="ARBA" id="ARBA00004574"/>
    </source>
</evidence>
<accession>A0A9W2Z5X5</accession>
<dbReference type="InterPro" id="IPR042617">
    <property type="entry name" value="CTC1-like"/>
</dbReference>
<dbReference type="GO" id="GO:0042162">
    <property type="term" value="F:telomeric DNA binding"/>
    <property type="evidence" value="ECO:0007669"/>
    <property type="project" value="TreeGrafter"/>
</dbReference>
<keyword evidence="6" id="KW-0779">Telomere</keyword>
<dbReference type="PANTHER" id="PTHR14865">
    <property type="entry name" value="CST COMPLEX SUBUNIT CTC1"/>
    <property type="match status" value="1"/>
</dbReference>
<dbReference type="Proteomes" id="UP001165740">
    <property type="component" value="Chromosome 1"/>
</dbReference>
<dbReference type="GO" id="GO:1990879">
    <property type="term" value="C:CST complex"/>
    <property type="evidence" value="ECO:0007669"/>
    <property type="project" value="TreeGrafter"/>
</dbReference>
<dbReference type="GO" id="GO:0003697">
    <property type="term" value="F:single-stranded DNA binding"/>
    <property type="evidence" value="ECO:0007669"/>
    <property type="project" value="InterPro"/>
</dbReference>
<gene>
    <name evidence="10" type="primary">LOC106077712</name>
</gene>
<dbReference type="PANTHER" id="PTHR14865:SF2">
    <property type="entry name" value="CST COMPLEX SUBUNIT CTC1"/>
    <property type="match status" value="1"/>
</dbReference>
<dbReference type="InterPro" id="IPR029156">
    <property type="entry name" value="CTC1"/>
</dbReference>
<protein>
    <recommendedName>
        <fullName evidence="4">CST complex subunit CTC1</fullName>
    </recommendedName>
</protein>
<evidence type="ECO:0000313" key="10">
    <source>
        <dbReference type="RefSeq" id="XP_055870310.1"/>
    </source>
</evidence>